<accession>A0A0F8Z3H5</accession>
<dbReference type="Gene3D" id="3.20.20.210">
    <property type="match status" value="1"/>
</dbReference>
<proteinExistence type="predicted"/>
<protein>
    <recommendedName>
        <fullName evidence="2">Uroporphyrinogen decarboxylase (URO-D) domain-containing protein</fullName>
    </recommendedName>
</protein>
<feature type="non-terminal residue" evidence="1">
    <location>
        <position position="394"/>
    </location>
</feature>
<dbReference type="EMBL" id="LAZR01050033">
    <property type="protein sequence ID" value="KKK88268.1"/>
    <property type="molecule type" value="Genomic_DNA"/>
</dbReference>
<evidence type="ECO:0008006" key="2">
    <source>
        <dbReference type="Google" id="ProtNLM"/>
    </source>
</evidence>
<reference evidence="1" key="1">
    <citation type="journal article" date="2015" name="Nature">
        <title>Complex archaea that bridge the gap between prokaryotes and eukaryotes.</title>
        <authorList>
            <person name="Spang A."/>
            <person name="Saw J.H."/>
            <person name="Jorgensen S.L."/>
            <person name="Zaremba-Niedzwiedzka K."/>
            <person name="Martijn J."/>
            <person name="Lind A.E."/>
            <person name="van Eijk R."/>
            <person name="Schleper C."/>
            <person name="Guy L."/>
            <person name="Ettema T.J."/>
        </authorList>
    </citation>
    <scope>NUCLEOTIDE SEQUENCE</scope>
</reference>
<sequence>MEELVFCYPLEKMNFSDPRGQIKDYAVTSDEKKTLRELAEQKADIAALPVQKEKIKMWKKLNSLERTRPLVWINEIPWHEMDFEDELKLTTGSPFAQFLETRLRRSIYQWKHMRADMIVEPTMPCYFKISDSGFGISEDVEIATTDEDSDIYSRKFIRQISDYEDIEKIKMPEVVFDEKATEIKYQSMVDIFDGILDVEKGGMPGFWFAPWDELVRWWGVQDSMIDLMDRPELVHRVLERLTGAYLIGLDQYEKANLLSLNNCNYRIGSGGPGYTDELPVKDFDPDNIRTADLWGCSTAQIFSCVSPQMHYEFALQYEIRWMERFGLNYYGCCEPLDRKIDVLGKIPNLRKISMSPWVDLDRASEKMAGDYVISWKPKPGIFVGGSWDPEALRT</sequence>
<evidence type="ECO:0000313" key="1">
    <source>
        <dbReference type="EMBL" id="KKK88268.1"/>
    </source>
</evidence>
<comment type="caution">
    <text evidence="1">The sequence shown here is derived from an EMBL/GenBank/DDBJ whole genome shotgun (WGS) entry which is preliminary data.</text>
</comment>
<gene>
    <name evidence="1" type="ORF">LCGC14_2744890</name>
</gene>
<dbReference type="AlphaFoldDB" id="A0A0F8Z3H5"/>
<dbReference type="InterPro" id="IPR038071">
    <property type="entry name" value="UROD/MetE-like_sf"/>
</dbReference>
<name>A0A0F8Z3H5_9ZZZZ</name>
<organism evidence="1">
    <name type="scientific">marine sediment metagenome</name>
    <dbReference type="NCBI Taxonomy" id="412755"/>
    <lineage>
        <taxon>unclassified sequences</taxon>
        <taxon>metagenomes</taxon>
        <taxon>ecological metagenomes</taxon>
    </lineage>
</organism>